<accession>U4QCW2</accession>
<dbReference type="HOGENOM" id="CLU_063667_0_0_5"/>
<name>U4QCW2_9HYPH</name>
<organism evidence="2 3">
    <name type="scientific">Agrobacterium pusense</name>
    <dbReference type="NCBI Taxonomy" id="648995"/>
    <lineage>
        <taxon>Bacteria</taxon>
        <taxon>Pseudomonadati</taxon>
        <taxon>Pseudomonadota</taxon>
        <taxon>Alphaproteobacteria</taxon>
        <taxon>Hyphomicrobiales</taxon>
        <taxon>Rhizobiaceae</taxon>
        <taxon>Rhizobium/Agrobacterium group</taxon>
        <taxon>Agrobacterium</taxon>
    </lineage>
</organism>
<dbReference type="EMBL" id="HG518323">
    <property type="protein sequence ID" value="CDI11496.1"/>
    <property type="molecule type" value="Genomic_DNA"/>
</dbReference>
<dbReference type="PATRIC" id="fig|424182.3.peg.4550"/>
<keyword evidence="1" id="KW-0472">Membrane</keyword>
<keyword evidence="1" id="KW-0812">Transmembrane</keyword>
<dbReference type="KEGG" id="rir:BN877_II1711"/>
<evidence type="ECO:0000313" key="3">
    <source>
        <dbReference type="Proteomes" id="UP000016944"/>
    </source>
</evidence>
<sequence length="430" mass="47088">MRQSLLPHIDQEYSAYTGVAHHPVISGGFLKDFIGLDRAVTFPSVGRESRTPLTYLPKNALTTMNLAQIKLPSRPLSLKRGVISVPAAYYFSVPVLLVITIVMLVAEGPGVVRDYKISQDPLEIENGDISGSCKTRKAIFTTCKADLSYDHAGVSYKKDVEVMFVDLHSGDYETGLVISAKNPELATISLGLDMLWNRIITLGVFVFLLGFGSLAMLFTLVRMLRVRLQLRNPAPLTVIPVALTAVAEKRSRLFVTYADTVRDDKTKRQSFTHLERGRIPVVIGNTGKQDVALAVLHGNGALPVLLDDQLERIDLTEQERAEALASLAPMVAHETQEAAAAQAASMNKGPGLLRRLGTFVAILAVIIVAVMGYWLWYVTSAPSQFNSPGMDINNMLPAALNEWGCARLQERFSDGRAPFGCAAADYQSWK</sequence>
<evidence type="ECO:0000313" key="2">
    <source>
        <dbReference type="EMBL" id="CDI11496.1"/>
    </source>
</evidence>
<gene>
    <name evidence="2" type="ORF">BN877_II1711</name>
</gene>
<protein>
    <submittedName>
        <fullName evidence="2">Uncharacterized protein</fullName>
    </submittedName>
</protein>
<keyword evidence="1" id="KW-1133">Transmembrane helix</keyword>
<reference evidence="2 3" key="1">
    <citation type="journal article" date="2013" name="Genome Announc.">
        <title>Complete Genome Sequence of the Sesbania Symbiont and Rice Growth-Promoting Endophyte Rhizobium sp. Strain IRBG74.</title>
        <authorList>
            <person name="Crook M.B."/>
            <person name="Mitra S."/>
            <person name="Ane J.M."/>
            <person name="Sadowsky M.J."/>
            <person name="Gyaneshwar P."/>
        </authorList>
    </citation>
    <scope>NUCLEOTIDE SEQUENCE [LARGE SCALE GENOMIC DNA]</scope>
    <source>
        <strain evidence="2 3">IRBG74</strain>
    </source>
</reference>
<feature type="transmembrane region" description="Helical" evidence="1">
    <location>
        <begin position="356"/>
        <end position="376"/>
    </location>
</feature>
<feature type="transmembrane region" description="Helical" evidence="1">
    <location>
        <begin position="87"/>
        <end position="106"/>
    </location>
</feature>
<dbReference type="Proteomes" id="UP000016944">
    <property type="component" value="Chromosome II"/>
</dbReference>
<feature type="transmembrane region" description="Helical" evidence="1">
    <location>
        <begin position="199"/>
        <end position="221"/>
    </location>
</feature>
<proteinExistence type="predicted"/>
<evidence type="ECO:0000256" key="1">
    <source>
        <dbReference type="SAM" id="Phobius"/>
    </source>
</evidence>
<dbReference type="AlphaFoldDB" id="U4QCW2"/>